<organism evidence="3 4">
    <name type="scientific">Gordonia cholesterolivorans</name>
    <dbReference type="NCBI Taxonomy" id="559625"/>
    <lineage>
        <taxon>Bacteria</taxon>
        <taxon>Bacillati</taxon>
        <taxon>Actinomycetota</taxon>
        <taxon>Actinomycetes</taxon>
        <taxon>Mycobacteriales</taxon>
        <taxon>Gordoniaceae</taxon>
        <taxon>Gordonia</taxon>
    </lineage>
</organism>
<evidence type="ECO:0000256" key="1">
    <source>
        <dbReference type="SAM" id="Phobius"/>
    </source>
</evidence>
<evidence type="ECO:0000259" key="2">
    <source>
        <dbReference type="Pfam" id="PF25928"/>
    </source>
</evidence>
<reference evidence="3 4" key="1">
    <citation type="journal article" date="2019" name="Int. J. Syst. Evol. Microbiol.">
        <title>The Global Catalogue of Microorganisms (GCM) 10K type strain sequencing project: providing services to taxonomists for standard genome sequencing and annotation.</title>
        <authorList>
            <consortium name="The Broad Institute Genomics Platform"/>
            <consortium name="The Broad Institute Genome Sequencing Center for Infectious Disease"/>
            <person name="Wu L."/>
            <person name="Ma J."/>
        </authorList>
    </citation>
    <scope>NUCLEOTIDE SEQUENCE [LARGE SCALE GENOMIC DNA]</scope>
    <source>
        <strain evidence="3 4">JCM 16227</strain>
    </source>
</reference>
<name>A0ABN3H2G7_9ACTN</name>
<accession>A0ABN3H2G7</accession>
<dbReference type="EMBL" id="BAAARB010000002">
    <property type="protein sequence ID" value="GAA2367601.1"/>
    <property type="molecule type" value="Genomic_DNA"/>
</dbReference>
<dbReference type="Proteomes" id="UP001501170">
    <property type="component" value="Unassembled WGS sequence"/>
</dbReference>
<feature type="transmembrane region" description="Helical" evidence="1">
    <location>
        <begin position="55"/>
        <end position="76"/>
    </location>
</feature>
<keyword evidence="1" id="KW-0812">Transmembrane</keyword>
<dbReference type="InterPro" id="IPR058279">
    <property type="entry name" value="DUF7973"/>
</dbReference>
<feature type="transmembrane region" description="Helical" evidence="1">
    <location>
        <begin position="203"/>
        <end position="226"/>
    </location>
</feature>
<feature type="transmembrane region" description="Helical" evidence="1">
    <location>
        <begin position="246"/>
        <end position="269"/>
    </location>
</feature>
<feature type="transmembrane region" description="Helical" evidence="1">
    <location>
        <begin position="20"/>
        <end position="43"/>
    </location>
</feature>
<feature type="transmembrane region" description="Helical" evidence="1">
    <location>
        <begin position="129"/>
        <end position="153"/>
    </location>
</feature>
<sequence length="299" mass="30329">MTLTVSELVGAAGGGALGAALGAIGAFSLMGVIVVVATLMTAISPDAELVQNLAFGPVFGPHVMFAGGAAAAAYAAHIRRHESGRDIAKPLITYDAMSIIGVGAGFGVVGQLLARAVEQLPTWHASDGSEVALVDSLAVSVVLTALIAAVLWARTPAPVRLEWLPWQHRLSSVLVVGAAGGAIAGSVFLAWPQDSRPMVGLFLYGASAVTLLALVFGAAVPVTHHITLPAALAAGVAAAHTGESTWILVSAVLTGIVSSLVAEGWARLILERCRIHLDPPAFAIAVMATLLALIKIGVA</sequence>
<dbReference type="Pfam" id="PF25928">
    <property type="entry name" value="DUF7973"/>
    <property type="match status" value="2"/>
</dbReference>
<proteinExistence type="predicted"/>
<keyword evidence="4" id="KW-1185">Reference proteome</keyword>
<gene>
    <name evidence="3" type="ORF">GCM10009855_03530</name>
</gene>
<feature type="transmembrane region" description="Helical" evidence="1">
    <location>
        <begin position="96"/>
        <end position="117"/>
    </location>
</feature>
<comment type="caution">
    <text evidence="3">The sequence shown here is derived from an EMBL/GenBank/DDBJ whole genome shotgun (WGS) entry which is preliminary data.</text>
</comment>
<evidence type="ECO:0000313" key="4">
    <source>
        <dbReference type="Proteomes" id="UP001501170"/>
    </source>
</evidence>
<evidence type="ECO:0000313" key="3">
    <source>
        <dbReference type="EMBL" id="GAA2367601.1"/>
    </source>
</evidence>
<feature type="transmembrane region" description="Helical" evidence="1">
    <location>
        <begin position="281"/>
        <end position="298"/>
    </location>
</feature>
<feature type="domain" description="DUF7973" evidence="2">
    <location>
        <begin position="3"/>
        <end position="150"/>
    </location>
</feature>
<protein>
    <recommendedName>
        <fullName evidence="2">DUF7973 domain-containing protein</fullName>
    </recommendedName>
</protein>
<feature type="domain" description="DUF7973" evidence="2">
    <location>
        <begin position="163"/>
        <end position="296"/>
    </location>
</feature>
<keyword evidence="1" id="KW-1133">Transmembrane helix</keyword>
<dbReference type="RefSeq" id="WP_006896789.1">
    <property type="nucleotide sequence ID" value="NZ_BAAARB010000002.1"/>
</dbReference>
<keyword evidence="1" id="KW-0472">Membrane</keyword>
<feature type="transmembrane region" description="Helical" evidence="1">
    <location>
        <begin position="173"/>
        <end position="191"/>
    </location>
</feature>